<keyword evidence="9" id="KW-1185">Reference proteome</keyword>
<sequence>MGILDQLIVGGSLLASFYTGWTFLDKGLVVDHEEQDLTIQVLFSTVFAFSVNLLQLVILEVLGALDYRIRWLNWRLDIISLLALLLVVLPFTHCYRLLAGNRRVRRLYAAIAAAAFLGGFLYAFWIVGKSWPGVPPATDGIFHLKQGISRLGVMGVALIAVLSGYGSVELPYSYLSLFIRPVGRSEIALAESQMLQALESAVRKKKQIVLSEDELRQQHSRAQSPEKPTLLQRMLLTVRRGGGVQALEQNIATLREEVAGMESLAKIMCMEVLDLRRERDRAVASRTVTGHLRNLLGYCLSIFCILRMLFSVKALLFGEDFTSDPVSKAIAFCLRSFSRGHLVRNLQMFSQYIVLGFIGCISVTSLRGFLRNMRKAFAAVSGSGSASLVLLLTELTGLYAISTVLLIRKQLPLKYRAIIAEAMDGELEFQFIHAWFNVVFLASAFLTIVFLYSQQRRDRDADLPVYVARRD</sequence>
<evidence type="ECO:0000256" key="5">
    <source>
        <dbReference type="SAM" id="Phobius"/>
    </source>
</evidence>
<evidence type="ECO:0000256" key="4">
    <source>
        <dbReference type="ARBA" id="ARBA00023136"/>
    </source>
</evidence>
<comment type="subcellular location">
    <subcellularLocation>
        <location evidence="1">Membrane</location>
        <topology evidence="1">Multi-pass membrane protein</topology>
    </subcellularLocation>
</comment>
<feature type="transmembrane region" description="Helical" evidence="5">
    <location>
        <begin position="432"/>
        <end position="452"/>
    </location>
</feature>
<feature type="domain" description="Golgi pH regulator conserved" evidence="7">
    <location>
        <begin position="142"/>
        <end position="208"/>
    </location>
</feature>
<evidence type="ECO:0000259" key="6">
    <source>
        <dbReference type="Pfam" id="PF12430"/>
    </source>
</evidence>
<protein>
    <submittedName>
        <fullName evidence="8">G3994 protein</fullName>
    </submittedName>
</protein>
<feature type="transmembrane region" description="Helical" evidence="5">
    <location>
        <begin position="36"/>
        <end position="58"/>
    </location>
</feature>
<feature type="transmembrane region" description="Helical" evidence="5">
    <location>
        <begin position="107"/>
        <end position="127"/>
    </location>
</feature>
<keyword evidence="2 5" id="KW-0812">Transmembrane</keyword>
<dbReference type="PANTHER" id="PTHR15948">
    <property type="entry name" value="G-PROTEIN COUPLED RECEPTOR 89-RELATED"/>
    <property type="match status" value="1"/>
</dbReference>
<proteinExistence type="predicted"/>
<evidence type="ECO:0000259" key="7">
    <source>
        <dbReference type="Pfam" id="PF12537"/>
    </source>
</evidence>
<feature type="domain" description="Abscisic acid G-protein coupled receptor-like" evidence="6">
    <location>
        <begin position="285"/>
        <end position="454"/>
    </location>
</feature>
<dbReference type="Pfam" id="PF12430">
    <property type="entry name" value="ABA_GPCR"/>
    <property type="match status" value="1"/>
</dbReference>
<reference evidence="8 9" key="1">
    <citation type="submission" date="2024-06" db="EMBL/GenBank/DDBJ databases">
        <authorList>
            <person name="Kraege A."/>
            <person name="Thomma B."/>
        </authorList>
    </citation>
    <scope>NUCLEOTIDE SEQUENCE [LARGE SCALE GENOMIC DNA]</scope>
</reference>
<keyword evidence="3 5" id="KW-1133">Transmembrane helix</keyword>
<dbReference type="InterPro" id="IPR015672">
    <property type="entry name" value="GPHR/GTG"/>
</dbReference>
<dbReference type="Proteomes" id="UP001497392">
    <property type="component" value="Unassembled WGS sequence"/>
</dbReference>
<feature type="transmembrane region" description="Helical" evidence="5">
    <location>
        <begin position="78"/>
        <end position="95"/>
    </location>
</feature>
<evidence type="ECO:0000313" key="8">
    <source>
        <dbReference type="EMBL" id="CAL5221744.1"/>
    </source>
</evidence>
<keyword evidence="4 5" id="KW-0472">Membrane</keyword>
<feature type="transmembrane region" description="Helical" evidence="5">
    <location>
        <begin position="295"/>
        <end position="317"/>
    </location>
</feature>
<name>A0ABP1FRG6_9CHLO</name>
<comment type="caution">
    <text evidence="8">The sequence shown here is derived from an EMBL/GenBank/DDBJ whole genome shotgun (WGS) entry which is preliminary data.</text>
</comment>
<dbReference type="PANTHER" id="PTHR15948:SF0">
    <property type="entry name" value="GOLGI PH REGULATOR A-RELATED"/>
    <property type="match status" value="1"/>
</dbReference>
<evidence type="ECO:0000256" key="3">
    <source>
        <dbReference type="ARBA" id="ARBA00022989"/>
    </source>
</evidence>
<organism evidence="8 9">
    <name type="scientific">Coccomyxa viridis</name>
    <dbReference type="NCBI Taxonomy" id="1274662"/>
    <lineage>
        <taxon>Eukaryota</taxon>
        <taxon>Viridiplantae</taxon>
        <taxon>Chlorophyta</taxon>
        <taxon>core chlorophytes</taxon>
        <taxon>Trebouxiophyceae</taxon>
        <taxon>Trebouxiophyceae incertae sedis</taxon>
        <taxon>Coccomyxaceae</taxon>
        <taxon>Coccomyxa</taxon>
    </lineage>
</organism>
<gene>
    <name evidence="8" type="primary">g3994</name>
    <name evidence="8" type="ORF">VP750_LOCUS3403</name>
</gene>
<accession>A0ABP1FRG6</accession>
<feature type="transmembrane region" description="Helical" evidence="5">
    <location>
        <begin position="377"/>
        <end position="401"/>
    </location>
</feature>
<dbReference type="Pfam" id="PF12537">
    <property type="entry name" value="GPHR_N"/>
    <property type="match status" value="1"/>
</dbReference>
<feature type="transmembrane region" description="Helical" evidence="5">
    <location>
        <begin position="147"/>
        <end position="168"/>
    </location>
</feature>
<dbReference type="InterPro" id="IPR025969">
    <property type="entry name" value="ABA_GPCR_dom"/>
</dbReference>
<dbReference type="EMBL" id="CAXHTA020000005">
    <property type="protein sequence ID" value="CAL5221744.1"/>
    <property type="molecule type" value="Genomic_DNA"/>
</dbReference>
<evidence type="ECO:0000256" key="1">
    <source>
        <dbReference type="ARBA" id="ARBA00004141"/>
    </source>
</evidence>
<dbReference type="InterPro" id="IPR022535">
    <property type="entry name" value="Golgi_pH-regulator_cons_dom"/>
</dbReference>
<evidence type="ECO:0000313" key="9">
    <source>
        <dbReference type="Proteomes" id="UP001497392"/>
    </source>
</evidence>
<evidence type="ECO:0000256" key="2">
    <source>
        <dbReference type="ARBA" id="ARBA00022692"/>
    </source>
</evidence>
<feature type="transmembrane region" description="Helical" evidence="5">
    <location>
        <begin position="349"/>
        <end position="370"/>
    </location>
</feature>